<evidence type="ECO:0000313" key="2">
    <source>
        <dbReference type="Proteomes" id="UP000239589"/>
    </source>
</evidence>
<evidence type="ECO:0000313" key="1">
    <source>
        <dbReference type="EMBL" id="PPJ62744.1"/>
    </source>
</evidence>
<dbReference type="Proteomes" id="UP000239589">
    <property type="component" value="Unassembled WGS sequence"/>
</dbReference>
<dbReference type="AlphaFoldDB" id="A0A2S6CSK7"/>
<organism evidence="1 2">
    <name type="scientific">Cuspidothrix issatschenkoi CHARLIE-1</name>
    <dbReference type="NCBI Taxonomy" id="2052836"/>
    <lineage>
        <taxon>Bacteria</taxon>
        <taxon>Bacillati</taxon>
        <taxon>Cyanobacteriota</taxon>
        <taxon>Cyanophyceae</taxon>
        <taxon>Nostocales</taxon>
        <taxon>Aphanizomenonaceae</taxon>
        <taxon>Cuspidothrix</taxon>
    </lineage>
</organism>
<sequence>MPIRDITLDRVVKTSIDNKTEFCRDIPVKGLKMFDFLIFEDVGKVAGDYKSLLHKQSPDGAWTNEKWRC</sequence>
<keyword evidence="2" id="KW-1185">Reference proteome</keyword>
<reference evidence="1 2" key="1">
    <citation type="submission" date="2018-02" db="EMBL/GenBank/DDBJ databases">
        <title>Discovery of a pederin family compound in a non-symbiotic bloom-forming cyanobacterium.</title>
        <authorList>
            <person name="Kust A."/>
            <person name="Mares J."/>
            <person name="Jokela J."/>
            <person name="Urajova P."/>
            <person name="Hajek J."/>
            <person name="Saurav K."/>
            <person name="Voracova K."/>
            <person name="Fewer D.P."/>
            <person name="Haapaniemi E."/>
            <person name="Permi P."/>
            <person name="Rehakova K."/>
            <person name="Sivonen K."/>
            <person name="Hrouzek P."/>
        </authorList>
    </citation>
    <scope>NUCLEOTIDE SEQUENCE [LARGE SCALE GENOMIC DNA]</scope>
    <source>
        <strain evidence="1 2">CHARLIE-1</strain>
    </source>
</reference>
<dbReference type="EMBL" id="PGEM01000100">
    <property type="protein sequence ID" value="PPJ62744.1"/>
    <property type="molecule type" value="Genomic_DNA"/>
</dbReference>
<proteinExistence type="predicted"/>
<protein>
    <submittedName>
        <fullName evidence="1">Uncharacterized protein</fullName>
    </submittedName>
</protein>
<gene>
    <name evidence="1" type="ORF">CUN59_13945</name>
</gene>
<accession>A0A2S6CSK7</accession>
<name>A0A2S6CSK7_9CYAN</name>
<comment type="caution">
    <text evidence="1">The sequence shown here is derived from an EMBL/GenBank/DDBJ whole genome shotgun (WGS) entry which is preliminary data.</text>
</comment>